<dbReference type="EMBL" id="AP018694">
    <property type="protein sequence ID" value="BBE17880.1"/>
    <property type="molecule type" value="Genomic_DNA"/>
</dbReference>
<dbReference type="RefSeq" id="WP_318350841.1">
    <property type="nucleotide sequence ID" value="NZ_AP018694.1"/>
</dbReference>
<evidence type="ECO:0000256" key="2">
    <source>
        <dbReference type="ARBA" id="ARBA00022692"/>
    </source>
</evidence>
<reference evidence="8" key="1">
    <citation type="journal article" date="2020" name="Int. J. Syst. Evol. Microbiol.">
        <title>Aquipluma nitroreducens gen. nov. sp. nov., a novel facultatively anaerobic bacterium isolated from a freshwater lake.</title>
        <authorList>
            <person name="Watanabe M."/>
            <person name="Kojima H."/>
            <person name="Fukui M."/>
        </authorList>
    </citation>
    <scope>NUCLEOTIDE SEQUENCE</scope>
    <source>
        <strain evidence="8">MeG22</strain>
    </source>
</reference>
<dbReference type="GO" id="GO:0005886">
    <property type="term" value="C:plasma membrane"/>
    <property type="evidence" value="ECO:0007669"/>
    <property type="project" value="TreeGrafter"/>
</dbReference>
<feature type="domain" description="Cytochrome c assembly protein" evidence="7">
    <location>
        <begin position="59"/>
        <end position="257"/>
    </location>
</feature>
<feature type="transmembrane region" description="Helical" evidence="6">
    <location>
        <begin position="239"/>
        <end position="257"/>
    </location>
</feature>
<dbReference type="AlphaFoldDB" id="A0A5K7S8L4"/>
<evidence type="ECO:0000256" key="5">
    <source>
        <dbReference type="ARBA" id="ARBA00023136"/>
    </source>
</evidence>
<evidence type="ECO:0000256" key="6">
    <source>
        <dbReference type="SAM" id="Phobius"/>
    </source>
</evidence>
<proteinExistence type="predicted"/>
<accession>A0A5K7S8L4</accession>
<dbReference type="GO" id="GO:0017004">
    <property type="term" value="P:cytochrome complex assembly"/>
    <property type="evidence" value="ECO:0007669"/>
    <property type="project" value="UniProtKB-KW"/>
</dbReference>
<keyword evidence="2 6" id="KW-0812">Transmembrane</keyword>
<evidence type="ECO:0000313" key="9">
    <source>
        <dbReference type="Proteomes" id="UP001193389"/>
    </source>
</evidence>
<evidence type="ECO:0000259" key="7">
    <source>
        <dbReference type="Pfam" id="PF01578"/>
    </source>
</evidence>
<name>A0A5K7S8L4_9BACT</name>
<feature type="transmembrane region" description="Helical" evidence="6">
    <location>
        <begin position="74"/>
        <end position="90"/>
    </location>
</feature>
<gene>
    <name evidence="8" type="ORF">AQPE_2039</name>
</gene>
<dbReference type="Proteomes" id="UP001193389">
    <property type="component" value="Chromosome"/>
</dbReference>
<feature type="transmembrane region" description="Helical" evidence="6">
    <location>
        <begin position="175"/>
        <end position="195"/>
    </location>
</feature>
<evidence type="ECO:0000256" key="1">
    <source>
        <dbReference type="ARBA" id="ARBA00004141"/>
    </source>
</evidence>
<dbReference type="PANTHER" id="PTHR30071">
    <property type="entry name" value="HEME EXPORTER PROTEIN C"/>
    <property type="match status" value="1"/>
</dbReference>
<feature type="transmembrane region" description="Helical" evidence="6">
    <location>
        <begin position="41"/>
        <end position="62"/>
    </location>
</feature>
<evidence type="ECO:0000256" key="4">
    <source>
        <dbReference type="ARBA" id="ARBA00022989"/>
    </source>
</evidence>
<dbReference type="Pfam" id="PF01578">
    <property type="entry name" value="Cytochrom_C_asm"/>
    <property type="match status" value="1"/>
</dbReference>
<dbReference type="GO" id="GO:0020037">
    <property type="term" value="F:heme binding"/>
    <property type="evidence" value="ECO:0007669"/>
    <property type="project" value="InterPro"/>
</dbReference>
<evidence type="ECO:0000256" key="3">
    <source>
        <dbReference type="ARBA" id="ARBA00022748"/>
    </source>
</evidence>
<dbReference type="KEGG" id="anf:AQPE_2039"/>
<feature type="transmembrane region" description="Helical" evidence="6">
    <location>
        <begin position="97"/>
        <end position="113"/>
    </location>
</feature>
<organism evidence="8 9">
    <name type="scientific">Aquipluma nitroreducens</name>
    <dbReference type="NCBI Taxonomy" id="2010828"/>
    <lineage>
        <taxon>Bacteria</taxon>
        <taxon>Pseudomonadati</taxon>
        <taxon>Bacteroidota</taxon>
        <taxon>Bacteroidia</taxon>
        <taxon>Marinilabiliales</taxon>
        <taxon>Prolixibacteraceae</taxon>
        <taxon>Aquipluma</taxon>
    </lineage>
</organism>
<keyword evidence="5 6" id="KW-0472">Membrane</keyword>
<dbReference type="InterPro" id="IPR045062">
    <property type="entry name" value="Cyt_c_biogenesis_CcsA/CcmC"/>
</dbReference>
<comment type="subcellular location">
    <subcellularLocation>
        <location evidence="1">Membrane</location>
        <topology evidence="1">Multi-pass membrane protein</topology>
    </subcellularLocation>
</comment>
<keyword evidence="4 6" id="KW-1133">Transmembrane helix</keyword>
<keyword evidence="3" id="KW-0201">Cytochrome c-type biogenesis</keyword>
<protein>
    <submittedName>
        <fullName evidence="8">Cytochrome c assembly protein</fullName>
    </submittedName>
</protein>
<feature type="transmembrane region" description="Helical" evidence="6">
    <location>
        <begin position="133"/>
        <end position="154"/>
    </location>
</feature>
<dbReference type="PANTHER" id="PTHR30071:SF1">
    <property type="entry name" value="CYTOCHROME B_B6 PROTEIN-RELATED"/>
    <property type="match status" value="1"/>
</dbReference>
<keyword evidence="9" id="KW-1185">Reference proteome</keyword>
<evidence type="ECO:0000313" key="8">
    <source>
        <dbReference type="EMBL" id="BBE17880.1"/>
    </source>
</evidence>
<dbReference type="InterPro" id="IPR002541">
    <property type="entry name" value="Cyt_c_assembly"/>
</dbReference>
<feature type="transmembrane region" description="Helical" evidence="6">
    <location>
        <begin position="210"/>
        <end position="227"/>
    </location>
</feature>
<sequence length="269" mass="30930">MEGLSMWLDFPIYASVAILCWLAASGLFLSSGKKLMNQLAAGLSFAGTAFLLVFMTILWLHIQRPPMRTLGETRLWYAIFMSGIGLGSYLRWKYKWLVSYSLGLAMVFLIINLQHPETYDKTLMPALQSPWFIPHVIVYIFAYAMLGASSLVALRNIFFAPSDKTIKGPIQMADNLVYLGFSFLTLGLLFGALWAKEAWGHYWTWDPKETWAFLTWMFYLVYIHYRFRHPSEHKRAMTILAVSFAILLVCWFGVNYLPSAQNSVHIYSE</sequence>
<feature type="transmembrane region" description="Helical" evidence="6">
    <location>
        <begin position="12"/>
        <end position="29"/>
    </location>
</feature>